<accession>U9V1Q2</accession>
<dbReference type="VEuPathDB" id="FungiDB:RhiirFUN_002570"/>
<reference evidence="1" key="1">
    <citation type="submission" date="2013-07" db="EMBL/GenBank/DDBJ databases">
        <title>The genome of an arbuscular mycorrhizal fungus provides insights into the evolution of the oldest plant symbiosis.</title>
        <authorList>
            <consortium name="DOE Joint Genome Institute"/>
            <person name="Tisserant E."/>
            <person name="Malbreil M."/>
            <person name="Kuo A."/>
            <person name="Kohler A."/>
            <person name="Symeonidi A."/>
            <person name="Balestrini R."/>
            <person name="Charron P."/>
            <person name="Duensing N."/>
            <person name="Frei-dit-Frey N."/>
            <person name="Gianinazzi-Pearson V."/>
            <person name="Gilbert B."/>
            <person name="Handa Y."/>
            <person name="Hijri M."/>
            <person name="Kaul R."/>
            <person name="Kawaguchi M."/>
            <person name="Krajinski F."/>
            <person name="Lammers P."/>
            <person name="Lapierre D."/>
            <person name="Masclaux F.G."/>
            <person name="Murat C."/>
            <person name="Morin E."/>
            <person name="Ndikumana S."/>
            <person name="Pagni M."/>
            <person name="Petitpierre D."/>
            <person name="Requena N."/>
            <person name="Rosikiewicz P."/>
            <person name="Riley R."/>
            <person name="Saito K."/>
            <person name="San Clemente H."/>
            <person name="Shapiro H."/>
            <person name="van Tuinen D."/>
            <person name="Becard G."/>
            <person name="Bonfante P."/>
            <person name="Paszkowski U."/>
            <person name="Shachar-Hill Y."/>
            <person name="Young J.P."/>
            <person name="Sanders I.R."/>
            <person name="Henrissat B."/>
            <person name="Rensing S.A."/>
            <person name="Grigoriev I.V."/>
            <person name="Corradi N."/>
            <person name="Roux C."/>
            <person name="Martin F."/>
        </authorList>
    </citation>
    <scope>NUCLEOTIDE SEQUENCE</scope>
    <source>
        <strain evidence="1">DAOM 197198</strain>
    </source>
</reference>
<evidence type="ECO:0000313" key="1">
    <source>
        <dbReference type="EMBL" id="ESA21831.1"/>
    </source>
</evidence>
<sequence>MEQGNSFRTSEEPSQDSNINNITGPFNLIIPEDLLHEKQSISISSFELQEKQSAFISSELQEKQSTFTLPSQERQPTSISISQERQFTSISQEKQNITLSSRLPVRIQKLHLPPLQDPEQYMYR</sequence>
<protein>
    <submittedName>
        <fullName evidence="1">Uncharacterized protein</fullName>
    </submittedName>
</protein>
<gene>
    <name evidence="1" type="ORF">GLOINDRAFT_17067</name>
</gene>
<dbReference type="EMBL" id="KI276111">
    <property type="protein sequence ID" value="ESA21831.1"/>
    <property type="molecule type" value="Genomic_DNA"/>
</dbReference>
<proteinExistence type="predicted"/>
<name>U9V1Q2_RHIID</name>
<organism evidence="1">
    <name type="scientific">Rhizophagus irregularis (strain DAOM 181602 / DAOM 197198 / MUCL 43194)</name>
    <name type="common">Arbuscular mycorrhizal fungus</name>
    <name type="synonym">Glomus intraradices</name>
    <dbReference type="NCBI Taxonomy" id="747089"/>
    <lineage>
        <taxon>Eukaryota</taxon>
        <taxon>Fungi</taxon>
        <taxon>Fungi incertae sedis</taxon>
        <taxon>Mucoromycota</taxon>
        <taxon>Glomeromycotina</taxon>
        <taxon>Glomeromycetes</taxon>
        <taxon>Glomerales</taxon>
        <taxon>Glomeraceae</taxon>
        <taxon>Rhizophagus</taxon>
    </lineage>
</organism>
<dbReference type="HOGENOM" id="CLU_2005077_0_0_1"/>
<dbReference type="AlphaFoldDB" id="U9V1Q2"/>